<evidence type="ECO:0000313" key="3">
    <source>
        <dbReference type="Proteomes" id="UP000000561"/>
    </source>
</evidence>
<dbReference type="AlphaFoldDB" id="A0A0D1CWS4"/>
<dbReference type="VEuPathDB" id="FungiDB:UMAG_02003"/>
<keyword evidence="3" id="KW-1185">Reference proteome</keyword>
<evidence type="ECO:0000256" key="1">
    <source>
        <dbReference type="SAM" id="MobiDB-lite"/>
    </source>
</evidence>
<feature type="compositionally biased region" description="Polar residues" evidence="1">
    <location>
        <begin position="110"/>
        <end position="120"/>
    </location>
</feature>
<dbReference type="EMBL" id="CM003142">
    <property type="protein sequence ID" value="KIS70858.1"/>
    <property type="molecule type" value="Genomic_DNA"/>
</dbReference>
<sequence>MERSGDELRSQSADEFVKFKGSTATDRSSQGKDARAEQQAKLMHGFLLQKNPARLPAWSTRQNGLLRRIHTRPGTDWLARETADTRGESLVRLSWPAKNRECMNIMFQMQSRSRSQATSIDTGKKKKRRTKGDTKASLLQHAPSCLGSQHPDASGSGYAIES</sequence>
<reference evidence="2 3" key="1">
    <citation type="journal article" date="2006" name="Nature">
        <title>Insights from the genome of the biotrophic fungal plant pathogen Ustilago maydis.</title>
        <authorList>
            <person name="Kamper J."/>
            <person name="Kahmann R."/>
            <person name="Bolker M."/>
            <person name="Ma L.J."/>
            <person name="Brefort T."/>
            <person name="Saville B.J."/>
            <person name="Banuett F."/>
            <person name="Kronstad J.W."/>
            <person name="Gold S.E."/>
            <person name="Muller O."/>
            <person name="Perlin M.H."/>
            <person name="Wosten H.A."/>
            <person name="de Vries R."/>
            <person name="Ruiz-Herrera J."/>
            <person name="Reynaga-Pena C.G."/>
            <person name="Snetselaar K."/>
            <person name="McCann M."/>
            <person name="Perez-Martin J."/>
            <person name="Feldbrugge M."/>
            <person name="Basse C.W."/>
            <person name="Steinberg G."/>
            <person name="Ibeas J.I."/>
            <person name="Holloman W."/>
            <person name="Guzman P."/>
            <person name="Farman M."/>
            <person name="Stajich J.E."/>
            <person name="Sentandreu R."/>
            <person name="Gonzalez-Prieto J.M."/>
            <person name="Kennell J.C."/>
            <person name="Molina L."/>
            <person name="Schirawski J."/>
            <person name="Mendoza-Mendoza A."/>
            <person name="Greilinger D."/>
            <person name="Munch K."/>
            <person name="Rossel N."/>
            <person name="Scherer M."/>
            <person name="Vranes M."/>
            <person name="Ladendorf O."/>
            <person name="Vincon V."/>
            <person name="Fuchs U."/>
            <person name="Sandrock B."/>
            <person name="Meng S."/>
            <person name="Ho E.C."/>
            <person name="Cahill M.J."/>
            <person name="Boyce K.J."/>
            <person name="Klose J."/>
            <person name="Klosterman S.J."/>
            <person name="Deelstra H.J."/>
            <person name="Ortiz-Castellanos L."/>
            <person name="Li W."/>
            <person name="Sanchez-Alonso P."/>
            <person name="Schreier P.H."/>
            <person name="Hauser-Hahn I."/>
            <person name="Vaupel M."/>
            <person name="Koopmann E."/>
            <person name="Friedrich G."/>
            <person name="Voss H."/>
            <person name="Schluter T."/>
            <person name="Margolis J."/>
            <person name="Platt D."/>
            <person name="Swimmer C."/>
            <person name="Gnirke A."/>
            <person name="Chen F."/>
            <person name="Vysotskaia V."/>
            <person name="Mannhaupt G."/>
            <person name="Guldener U."/>
            <person name="Munsterkotter M."/>
            <person name="Haase D."/>
            <person name="Oesterheld M."/>
            <person name="Mewes H.W."/>
            <person name="Mauceli E.W."/>
            <person name="DeCaprio D."/>
            <person name="Wade C.M."/>
            <person name="Butler J."/>
            <person name="Young S."/>
            <person name="Jaffe D.B."/>
            <person name="Calvo S."/>
            <person name="Nusbaum C."/>
            <person name="Galagan J."/>
            <person name="Birren B.W."/>
        </authorList>
    </citation>
    <scope>NUCLEOTIDE SEQUENCE [LARGE SCALE GENOMIC DNA]</scope>
    <source>
        <strain evidence="3">DSM 14603 / FGSC 9021 / UM521</strain>
    </source>
</reference>
<evidence type="ECO:0000313" key="2">
    <source>
        <dbReference type="EMBL" id="KIS70858.1"/>
    </source>
</evidence>
<feature type="region of interest" description="Disordered" evidence="1">
    <location>
        <begin position="110"/>
        <end position="162"/>
    </location>
</feature>
<proteinExistence type="predicted"/>
<gene>
    <name evidence="2" type="ORF">UMAG_02003</name>
</gene>
<accession>A0A0D1CWS4</accession>
<dbReference type="RefSeq" id="XP_011387914.1">
    <property type="nucleotide sequence ID" value="XM_011389612.1"/>
</dbReference>
<dbReference type="InParanoid" id="A0A0D1CWS4"/>
<name>A0A0D1CWS4_MYCMD</name>
<dbReference type="GeneID" id="23562860"/>
<protein>
    <submittedName>
        <fullName evidence="2">Uncharacterized protein</fullName>
    </submittedName>
</protein>
<dbReference type="Proteomes" id="UP000000561">
    <property type="component" value="Chromosome 3"/>
</dbReference>
<dbReference type="KEGG" id="uma:UMAG_02003"/>
<organism evidence="2 3">
    <name type="scientific">Mycosarcoma maydis</name>
    <name type="common">Corn smut fungus</name>
    <name type="synonym">Ustilago maydis</name>
    <dbReference type="NCBI Taxonomy" id="5270"/>
    <lineage>
        <taxon>Eukaryota</taxon>
        <taxon>Fungi</taxon>
        <taxon>Dikarya</taxon>
        <taxon>Basidiomycota</taxon>
        <taxon>Ustilaginomycotina</taxon>
        <taxon>Ustilaginomycetes</taxon>
        <taxon>Ustilaginales</taxon>
        <taxon>Ustilaginaceae</taxon>
        <taxon>Mycosarcoma</taxon>
    </lineage>
</organism>
<feature type="region of interest" description="Disordered" evidence="1">
    <location>
        <begin position="1"/>
        <end position="36"/>
    </location>
</feature>